<feature type="transmembrane region" description="Helical" evidence="1">
    <location>
        <begin position="58"/>
        <end position="82"/>
    </location>
</feature>
<reference evidence="2" key="1">
    <citation type="submission" date="2021-02" db="EMBL/GenBank/DDBJ databases">
        <authorList>
            <person name="Nowell W R."/>
        </authorList>
    </citation>
    <scope>NUCLEOTIDE SEQUENCE</scope>
</reference>
<evidence type="ECO:0000256" key="1">
    <source>
        <dbReference type="SAM" id="Phobius"/>
    </source>
</evidence>
<proteinExistence type="predicted"/>
<accession>A0A821Y1L0</accession>
<keyword evidence="1" id="KW-1133">Transmembrane helix</keyword>
<keyword evidence="1" id="KW-0812">Transmembrane</keyword>
<dbReference type="AlphaFoldDB" id="A0A821Y1L0"/>
<comment type="caution">
    <text evidence="2">The sequence shown here is derived from an EMBL/GenBank/DDBJ whole genome shotgun (WGS) entry which is preliminary data.</text>
</comment>
<gene>
    <name evidence="2" type="ORF">TOA249_LOCUS33688</name>
</gene>
<sequence>MVIIIMGAIGIATADPPSGCYCGVVGIGCTTAGCGVGINIIDDIANIIGFILRLLDAVAFYALCCVVASIVFFAFFFGVVYVCSVAGPPAAGTAPPAP</sequence>
<organism evidence="2 3">
    <name type="scientific">Rotaria socialis</name>
    <dbReference type="NCBI Taxonomy" id="392032"/>
    <lineage>
        <taxon>Eukaryota</taxon>
        <taxon>Metazoa</taxon>
        <taxon>Spiralia</taxon>
        <taxon>Gnathifera</taxon>
        <taxon>Rotifera</taxon>
        <taxon>Eurotatoria</taxon>
        <taxon>Bdelloidea</taxon>
        <taxon>Philodinida</taxon>
        <taxon>Philodinidae</taxon>
        <taxon>Rotaria</taxon>
    </lineage>
</organism>
<evidence type="ECO:0000313" key="2">
    <source>
        <dbReference type="EMBL" id="CAF4947117.1"/>
    </source>
</evidence>
<evidence type="ECO:0000313" key="3">
    <source>
        <dbReference type="Proteomes" id="UP000663838"/>
    </source>
</evidence>
<feature type="non-terminal residue" evidence="2">
    <location>
        <position position="98"/>
    </location>
</feature>
<dbReference type="Proteomes" id="UP000663838">
    <property type="component" value="Unassembled WGS sequence"/>
</dbReference>
<keyword evidence="1" id="KW-0472">Membrane</keyword>
<name>A0A821Y1L0_9BILA</name>
<dbReference type="EMBL" id="CAJOBS010012007">
    <property type="protein sequence ID" value="CAF4947117.1"/>
    <property type="molecule type" value="Genomic_DNA"/>
</dbReference>
<protein>
    <submittedName>
        <fullName evidence="2">Uncharacterized protein</fullName>
    </submittedName>
</protein>